<organism evidence="7 8">
    <name type="scientific">Caulobacter mirabilis</name>
    <dbReference type="NCBI Taxonomy" id="69666"/>
    <lineage>
        <taxon>Bacteria</taxon>
        <taxon>Pseudomonadati</taxon>
        <taxon>Pseudomonadota</taxon>
        <taxon>Alphaproteobacteria</taxon>
        <taxon>Caulobacterales</taxon>
        <taxon>Caulobacteraceae</taxon>
        <taxon>Caulobacter</taxon>
    </lineage>
</organism>
<reference evidence="7 8" key="1">
    <citation type="submission" date="2017-10" db="EMBL/GenBank/DDBJ databases">
        <title>Genome sequence of Caulobacter mirabilis FWC38.</title>
        <authorList>
            <person name="Fiebig A."/>
            <person name="Crosson S."/>
        </authorList>
    </citation>
    <scope>NUCLEOTIDE SEQUENCE [LARGE SCALE GENOMIC DNA]</scope>
    <source>
        <strain evidence="7 8">FWC 38</strain>
    </source>
</reference>
<feature type="transmembrane region" description="Helical" evidence="6">
    <location>
        <begin position="155"/>
        <end position="177"/>
    </location>
</feature>
<evidence type="ECO:0000256" key="6">
    <source>
        <dbReference type="SAM" id="Phobius"/>
    </source>
</evidence>
<dbReference type="KEGG" id="cmb:CSW64_09040"/>
<keyword evidence="5 6" id="KW-0472">Membrane</keyword>
<sequence>MFEDLAGPLIALGQVLMIDLVLAGDNAVAVGLAAAGLAEKDRKKAILYGLIAAVVMRIGFALITAQLLGIIGLLFAGGLLLLWVCWKMWREMRDQAKHEEATASAVLDDDPTNNPPVRQAKTFGAAFLQILIADLSMSLDNVLAVAGAAREHPGILVFGLVLSIALMGVAATFIANLLHKHRWIGYVGLVVVLYVALNMMWEGHRQIVIRAQKVDAYNAAAPAFLDIKRKELDHACHAEKPGPKRQTCEAQAGVTP</sequence>
<evidence type="ECO:0000313" key="7">
    <source>
        <dbReference type="EMBL" id="ATQ42541.1"/>
    </source>
</evidence>
<dbReference type="PANTHER" id="PTHR30238:SF4">
    <property type="entry name" value="SLL1022 PROTEIN"/>
    <property type="match status" value="1"/>
</dbReference>
<protein>
    <submittedName>
        <fullName evidence="7">Tellurium resistance protein TerC</fullName>
    </submittedName>
</protein>
<evidence type="ECO:0000256" key="1">
    <source>
        <dbReference type="ARBA" id="ARBA00004141"/>
    </source>
</evidence>
<dbReference type="AlphaFoldDB" id="A0A2D2AX37"/>
<accession>A0A2D2AX37</accession>
<keyword evidence="4 6" id="KW-1133">Transmembrane helix</keyword>
<proteinExistence type="inferred from homology"/>
<feature type="transmembrane region" description="Helical" evidence="6">
    <location>
        <begin position="69"/>
        <end position="89"/>
    </location>
</feature>
<dbReference type="PANTHER" id="PTHR30238">
    <property type="entry name" value="MEMBRANE BOUND PREDICTED REDOX MODULATOR"/>
    <property type="match status" value="1"/>
</dbReference>
<keyword evidence="8" id="KW-1185">Reference proteome</keyword>
<feature type="transmembrane region" description="Helical" evidence="6">
    <location>
        <begin position="45"/>
        <end position="63"/>
    </location>
</feature>
<keyword evidence="3 6" id="KW-0812">Transmembrane</keyword>
<feature type="transmembrane region" description="Helical" evidence="6">
    <location>
        <begin position="183"/>
        <end position="201"/>
    </location>
</feature>
<dbReference type="Pfam" id="PF03741">
    <property type="entry name" value="TerC"/>
    <property type="match status" value="1"/>
</dbReference>
<gene>
    <name evidence="7" type="ORF">CSW64_09040</name>
</gene>
<evidence type="ECO:0000256" key="5">
    <source>
        <dbReference type="ARBA" id="ARBA00023136"/>
    </source>
</evidence>
<evidence type="ECO:0000256" key="4">
    <source>
        <dbReference type="ARBA" id="ARBA00022989"/>
    </source>
</evidence>
<comment type="similarity">
    <text evidence="2">Belongs to the TerC family.</text>
</comment>
<dbReference type="RefSeq" id="WP_099621798.1">
    <property type="nucleotide sequence ID" value="NZ_CP024201.1"/>
</dbReference>
<feature type="transmembrane region" description="Helical" evidence="6">
    <location>
        <begin position="12"/>
        <end position="38"/>
    </location>
</feature>
<dbReference type="EMBL" id="CP024201">
    <property type="protein sequence ID" value="ATQ42541.1"/>
    <property type="molecule type" value="Genomic_DNA"/>
</dbReference>
<dbReference type="NCBIfam" id="TIGR03717">
    <property type="entry name" value="R_switched_YjbE"/>
    <property type="match status" value="1"/>
</dbReference>
<dbReference type="GO" id="GO:0016020">
    <property type="term" value="C:membrane"/>
    <property type="evidence" value="ECO:0007669"/>
    <property type="project" value="UniProtKB-SubCell"/>
</dbReference>
<dbReference type="OrthoDB" id="9807970at2"/>
<evidence type="ECO:0000313" key="8">
    <source>
        <dbReference type="Proteomes" id="UP000228945"/>
    </source>
</evidence>
<dbReference type="InterPro" id="IPR022301">
    <property type="entry name" value="Integral_membrane_YjbE"/>
</dbReference>
<evidence type="ECO:0000256" key="3">
    <source>
        <dbReference type="ARBA" id="ARBA00022692"/>
    </source>
</evidence>
<evidence type="ECO:0000256" key="2">
    <source>
        <dbReference type="ARBA" id="ARBA00007511"/>
    </source>
</evidence>
<dbReference type="InterPro" id="IPR005496">
    <property type="entry name" value="Integral_membrane_TerC"/>
</dbReference>
<name>A0A2D2AX37_9CAUL</name>
<comment type="subcellular location">
    <subcellularLocation>
        <location evidence="1">Membrane</location>
        <topology evidence="1">Multi-pass membrane protein</topology>
    </subcellularLocation>
</comment>
<dbReference type="Proteomes" id="UP000228945">
    <property type="component" value="Chromosome"/>
</dbReference>